<accession>A0ACD5HUC7</accession>
<evidence type="ECO:0000313" key="1">
    <source>
        <dbReference type="EMBL" id="XRJ19386.1"/>
    </source>
</evidence>
<organism evidence="1 2">
    <name type="scientific">Haloferax sp. Atlit-48N</name>
    <dbReference type="NCBI Taxonomy" id="2077198"/>
    <lineage>
        <taxon>Archaea</taxon>
        <taxon>Methanobacteriati</taxon>
        <taxon>Methanobacteriota</taxon>
        <taxon>Stenosarchaea group</taxon>
        <taxon>Halobacteria</taxon>
        <taxon>Halobacteriales</taxon>
        <taxon>Haloferacaceae</taxon>
        <taxon>Haloferax</taxon>
    </lineage>
</organism>
<evidence type="ECO:0000313" key="2">
    <source>
        <dbReference type="Proteomes" id="UP000257089"/>
    </source>
</evidence>
<gene>
    <name evidence="1" type="ORF">DEQ67_012920</name>
</gene>
<sequence length="580" mass="63754">MRTPAWSVVFVCLLLTSGLAGLVTATPPRPGTEDNGLTENETATLWSRDADAYLNETAYRQRYGESRTPIQQLANGTDITFTRPPATAATWTRNDFRDLSAGNSQTSLYPDHASLTSGRFIDDAHATVFAVHPSTRGHLEAGETPLYVAPEGAIRGFVDYRVRIPDGHHSNRSSITWALVDDGISAVRLKSDDDVIVRTGGSHTPVLAYQLDDAWSTTLTLEADIDVRLKQTTTTTIGNRTQTEVAYRTETITVADSLDVEVYNLHASAYDAAYPNGDTGVAIFQSRPWQGYTLTEDGDSRVRGVWRFYTARDPRWDRLTQATATDETEIHSEALPVYVHAYPSRIGPRAEPIRDGPTILDSWGRERTSPHATLPETVSVEVVDRAYTPTYGLAVRTDNLDRDALSVSGIVRGVDATPITSTVSSGPDRELRESRLTAEVVSQTNEQATVHIELRDTATGSPIDLTADERHVSLNGESGGGYIAIADQRVRTNESGVAVVTIDQPGVYTARYHPGTWLVATPAYVSDTATVRWHPLGTLDGWVGLLIEVGWQFIPFVVVFYAGRQILRFFGLRDDSERYP</sequence>
<name>A0ACD5HUC7_9EURY</name>
<proteinExistence type="predicted"/>
<dbReference type="Proteomes" id="UP000257089">
    <property type="component" value="Chromosome"/>
</dbReference>
<dbReference type="EMBL" id="CP137689">
    <property type="protein sequence ID" value="XRJ19386.1"/>
    <property type="molecule type" value="Genomic_DNA"/>
</dbReference>
<protein>
    <submittedName>
        <fullName evidence="1">Uncharacterized protein</fullName>
    </submittedName>
</protein>
<reference evidence="1" key="1">
    <citation type="submission" date="2023-10" db="EMBL/GenBank/DDBJ databases">
        <title>A new archaeal virus that suppresses the transcription of host immunity genes.</title>
        <authorList>
            <person name="Turgeman-Grott I."/>
            <person name="Golan N."/>
            <person name="Neri U."/>
            <person name="Naki D."/>
            <person name="Altman N."/>
            <person name="Eizenshtein K."/>
            <person name="Choudhary D."/>
            <person name="Levi R."/>
            <person name="Himani H."/>
            <person name="Reshef L."/>
            <person name="Papke T.R."/>
            <person name="Gophna U."/>
        </authorList>
    </citation>
    <scope>NUCLEOTIDE SEQUENCE</scope>
    <source>
        <strain evidence="1">Atlit-48N</strain>
    </source>
</reference>